<dbReference type="EMBL" id="RBNI01004733">
    <property type="protein sequence ID" value="RUP47276.1"/>
    <property type="molecule type" value="Genomic_DNA"/>
</dbReference>
<accession>A0A433D8T1</accession>
<dbReference type="AlphaFoldDB" id="A0A433D8T1"/>
<dbReference type="Pfam" id="PF01764">
    <property type="entry name" value="Lipase_3"/>
    <property type="match status" value="1"/>
</dbReference>
<comment type="caution">
    <text evidence="2">The sequence shown here is derived from an EMBL/GenBank/DDBJ whole genome shotgun (WGS) entry which is preliminary data.</text>
</comment>
<dbReference type="Proteomes" id="UP000268093">
    <property type="component" value="Unassembled WGS sequence"/>
</dbReference>
<dbReference type="OrthoDB" id="438440at2759"/>
<dbReference type="SUPFAM" id="SSF53474">
    <property type="entry name" value="alpha/beta-Hydrolases"/>
    <property type="match status" value="1"/>
</dbReference>
<name>A0A433D8T1_9FUNG</name>
<sequence length="232" mass="25732">MSLEVFTNAAILSRLAYEDNPIETFEKQRGRCAMSLVVVKVVESQPVYDGTKMEVRQHMLMGIARRVGAEEPTIYFTFRGTDNIFEGMADCTINTFAGNLSAHIHKDFFDQAKTVPVDIIRMCLKNFPCVITGHSLGGAVSTMIGLDTLLGLSAFRFVNVWESFITFGALLVACHQLAMKASKEIFHNFVLSGDPVMILLNLLPVLLQKLGEEYGSKLVKVLQELLKAVVII</sequence>
<dbReference type="GO" id="GO:0006629">
    <property type="term" value="P:lipid metabolic process"/>
    <property type="evidence" value="ECO:0007669"/>
    <property type="project" value="InterPro"/>
</dbReference>
<gene>
    <name evidence="2" type="ORF">BC936DRAFT_145916</name>
</gene>
<dbReference type="InterPro" id="IPR002921">
    <property type="entry name" value="Fungal_lipase-type"/>
</dbReference>
<evidence type="ECO:0000313" key="2">
    <source>
        <dbReference type="EMBL" id="RUP47276.1"/>
    </source>
</evidence>
<feature type="domain" description="Fungal lipase-type" evidence="1">
    <location>
        <begin position="76"/>
        <end position="196"/>
    </location>
</feature>
<keyword evidence="3" id="KW-1185">Reference proteome</keyword>
<evidence type="ECO:0000259" key="1">
    <source>
        <dbReference type="Pfam" id="PF01764"/>
    </source>
</evidence>
<protein>
    <recommendedName>
        <fullName evidence="1">Fungal lipase-type domain-containing protein</fullName>
    </recommendedName>
</protein>
<evidence type="ECO:0000313" key="3">
    <source>
        <dbReference type="Proteomes" id="UP000268093"/>
    </source>
</evidence>
<dbReference type="Gene3D" id="3.40.50.1820">
    <property type="entry name" value="alpha/beta hydrolase"/>
    <property type="match status" value="1"/>
</dbReference>
<organism evidence="2 3">
    <name type="scientific">Jimgerdemannia flammicorona</name>
    <dbReference type="NCBI Taxonomy" id="994334"/>
    <lineage>
        <taxon>Eukaryota</taxon>
        <taxon>Fungi</taxon>
        <taxon>Fungi incertae sedis</taxon>
        <taxon>Mucoromycota</taxon>
        <taxon>Mucoromycotina</taxon>
        <taxon>Endogonomycetes</taxon>
        <taxon>Endogonales</taxon>
        <taxon>Endogonaceae</taxon>
        <taxon>Jimgerdemannia</taxon>
    </lineage>
</organism>
<proteinExistence type="predicted"/>
<dbReference type="InterPro" id="IPR029058">
    <property type="entry name" value="AB_hydrolase_fold"/>
</dbReference>
<reference evidence="2 3" key="1">
    <citation type="journal article" date="2018" name="New Phytol.">
        <title>Phylogenomics of Endogonaceae and evolution of mycorrhizas within Mucoromycota.</title>
        <authorList>
            <person name="Chang Y."/>
            <person name="Desiro A."/>
            <person name="Na H."/>
            <person name="Sandor L."/>
            <person name="Lipzen A."/>
            <person name="Clum A."/>
            <person name="Barry K."/>
            <person name="Grigoriev I.V."/>
            <person name="Martin F.M."/>
            <person name="Stajich J.E."/>
            <person name="Smith M.E."/>
            <person name="Bonito G."/>
            <person name="Spatafora J.W."/>
        </authorList>
    </citation>
    <scope>NUCLEOTIDE SEQUENCE [LARGE SCALE GENOMIC DNA]</scope>
    <source>
        <strain evidence="2 3">GMNB39</strain>
    </source>
</reference>